<evidence type="ECO:0000313" key="1">
    <source>
        <dbReference type="EMBL" id="ASA25498.1"/>
    </source>
</evidence>
<keyword evidence="2" id="KW-1185">Reference proteome</keyword>
<reference evidence="1 2" key="1">
    <citation type="submission" date="2017-06" db="EMBL/GenBank/DDBJ databases">
        <title>Complete genome sequence of Paenibacillus donghaensis KCTC 13049T isolated from East Sea sediment, South Korea.</title>
        <authorList>
            <person name="Jung B.K."/>
            <person name="Hong S.-J."/>
            <person name="Shin J.-H."/>
        </authorList>
    </citation>
    <scope>NUCLEOTIDE SEQUENCE [LARGE SCALE GENOMIC DNA]</scope>
    <source>
        <strain evidence="1 2">KCTC 13049</strain>
    </source>
</reference>
<dbReference type="RefSeq" id="WP_087919461.1">
    <property type="nucleotide sequence ID" value="NZ_CP021780.1"/>
</dbReference>
<dbReference type="EMBL" id="CP021780">
    <property type="protein sequence ID" value="ASA25498.1"/>
    <property type="molecule type" value="Genomic_DNA"/>
</dbReference>
<gene>
    <name evidence="1" type="ORF">B9T62_35070</name>
</gene>
<accession>A0A2Z2KYD9</accession>
<dbReference type="OrthoDB" id="2937251at2"/>
<dbReference type="AlphaFoldDB" id="A0A2Z2KYD9"/>
<sequence>MYITIVRQGLKSNEVYFTAGCGEGRGIWQGPQAAAVGAESQVEFELPELLMRWVDIVPVPPAAPAIRLEGERVVFTGILENIEEDGTGFLRLGQDLLMFECMGEPMMLGSCVELSASEVRIYPFIS</sequence>
<protein>
    <submittedName>
        <fullName evidence="1">Uncharacterized protein</fullName>
    </submittedName>
</protein>
<proteinExistence type="predicted"/>
<name>A0A2Z2KYD9_9BACL</name>
<dbReference type="KEGG" id="pdh:B9T62_35070"/>
<dbReference type="Proteomes" id="UP000249890">
    <property type="component" value="Chromosome"/>
</dbReference>
<organism evidence="1 2">
    <name type="scientific">Paenibacillus donghaensis</name>
    <dbReference type="NCBI Taxonomy" id="414771"/>
    <lineage>
        <taxon>Bacteria</taxon>
        <taxon>Bacillati</taxon>
        <taxon>Bacillota</taxon>
        <taxon>Bacilli</taxon>
        <taxon>Bacillales</taxon>
        <taxon>Paenibacillaceae</taxon>
        <taxon>Paenibacillus</taxon>
    </lineage>
</organism>
<evidence type="ECO:0000313" key="2">
    <source>
        <dbReference type="Proteomes" id="UP000249890"/>
    </source>
</evidence>